<name>A0A1Q9A1Y6_9HYPH</name>
<gene>
    <name evidence="1" type="ORF">BJF91_00695</name>
</gene>
<dbReference type="PANTHER" id="PTHR40590">
    <property type="entry name" value="CYTOPLASMIC PROTEIN-RELATED"/>
    <property type="match status" value="1"/>
</dbReference>
<proteinExistence type="predicted"/>
<organism evidence="1 2">
    <name type="scientific">Allorhizobium taibaishanense</name>
    <dbReference type="NCBI Taxonomy" id="887144"/>
    <lineage>
        <taxon>Bacteria</taxon>
        <taxon>Pseudomonadati</taxon>
        <taxon>Pseudomonadota</taxon>
        <taxon>Alphaproteobacteria</taxon>
        <taxon>Hyphomicrobiales</taxon>
        <taxon>Rhizobiaceae</taxon>
        <taxon>Rhizobium/Agrobacterium group</taxon>
        <taxon>Allorhizobium</taxon>
    </lineage>
</organism>
<accession>A0A1Q9A1Y6</accession>
<dbReference type="Proteomes" id="UP000185598">
    <property type="component" value="Unassembled WGS sequence"/>
</dbReference>
<evidence type="ECO:0000313" key="2">
    <source>
        <dbReference type="Proteomes" id="UP000185598"/>
    </source>
</evidence>
<dbReference type="STRING" id="887144.BJF91_00695"/>
<dbReference type="EMBL" id="MKIN01000023">
    <property type="protein sequence ID" value="OLP48513.1"/>
    <property type="molecule type" value="Genomic_DNA"/>
</dbReference>
<protein>
    <submittedName>
        <fullName evidence="1">Polysaccharide biosynthesis protein GumN</fullName>
    </submittedName>
</protein>
<reference evidence="1 2" key="1">
    <citation type="submission" date="2016-09" db="EMBL/GenBank/DDBJ databases">
        <title>Rhizobium oryziradicis sp. nov., isolated from the root of rice.</title>
        <authorList>
            <person name="Zhao J."/>
            <person name="Zhang X."/>
        </authorList>
    </citation>
    <scope>NUCLEOTIDE SEQUENCE [LARGE SCALE GENOMIC DNA]</scope>
    <source>
        <strain evidence="1 2">14971</strain>
    </source>
</reference>
<keyword evidence="2" id="KW-1185">Reference proteome</keyword>
<comment type="caution">
    <text evidence="1">The sequence shown here is derived from an EMBL/GenBank/DDBJ whole genome shotgun (WGS) entry which is preliminary data.</text>
</comment>
<dbReference type="Pfam" id="PF01963">
    <property type="entry name" value="TraB_PrgY_gumN"/>
    <property type="match status" value="1"/>
</dbReference>
<dbReference type="InterPro" id="IPR047111">
    <property type="entry name" value="YbaP-like"/>
</dbReference>
<dbReference type="CDD" id="cd14789">
    <property type="entry name" value="Tiki"/>
    <property type="match status" value="1"/>
</dbReference>
<dbReference type="InterPro" id="IPR002816">
    <property type="entry name" value="TraB/PrgY/GumN_fam"/>
</dbReference>
<evidence type="ECO:0000313" key="1">
    <source>
        <dbReference type="EMBL" id="OLP48513.1"/>
    </source>
</evidence>
<dbReference type="PANTHER" id="PTHR40590:SF1">
    <property type="entry name" value="CYTOPLASMIC PROTEIN"/>
    <property type="match status" value="1"/>
</dbReference>
<sequence length="359" mass="38757">MTTMQMTTRADLTRWTERLIAVALAVPLVILALLVAALLTCLPARADDMACTGRNLLPEARQKDPKAYANFQAEAAKVPNGHSIFWKIEKAGVSPSFLLGTMHVTDPRVLAMPKGAPEAASGADTIIVESDEVLDDKKAATALLAKPELSMFTDGTTITSRLTAEQKTVVEAGLKQRGLALLAVNRMKPWILASFFAQSNCEKERKAEGQAFLDQQIAETAAKAGKQVVGVETYAEQLAAMNDLPMEFHMKSMVEAVELGDKIDDINETTINLYLQGKVGEIMPALELVAPDAETAKKDGHTDFDKRIITDRNKVMAERATPYLDKGKVFMAVGALHLPGEGGLVALLRAKGFTVTPAP</sequence>
<dbReference type="AlphaFoldDB" id="A0A1Q9A1Y6"/>